<name>A0A5N6LPV6_9ASTR</name>
<dbReference type="AlphaFoldDB" id="A0A5N6LPV6"/>
<dbReference type="InterPro" id="IPR025312">
    <property type="entry name" value="DUF4216"/>
</dbReference>
<dbReference type="InterPro" id="IPR012337">
    <property type="entry name" value="RNaseH-like_sf"/>
</dbReference>
<dbReference type="Pfam" id="PF00665">
    <property type="entry name" value="rve"/>
    <property type="match status" value="1"/>
</dbReference>
<dbReference type="Proteomes" id="UP000326396">
    <property type="component" value="Linkage Group LG9"/>
</dbReference>
<evidence type="ECO:0000259" key="1">
    <source>
        <dbReference type="PROSITE" id="PS50994"/>
    </source>
</evidence>
<dbReference type="EMBL" id="SZYD01000019">
    <property type="protein sequence ID" value="KAD2394219.1"/>
    <property type="molecule type" value="Genomic_DNA"/>
</dbReference>
<keyword evidence="3" id="KW-1185">Reference proteome</keyword>
<dbReference type="InterPro" id="IPR025452">
    <property type="entry name" value="DUF4218"/>
</dbReference>
<comment type="caution">
    <text evidence="2">The sequence shown here is derived from an EMBL/GenBank/DDBJ whole genome shotgun (WGS) entry which is preliminary data.</text>
</comment>
<dbReference type="Pfam" id="PF13960">
    <property type="entry name" value="DUF4218"/>
    <property type="match status" value="1"/>
</dbReference>
<dbReference type="SUPFAM" id="SSF53098">
    <property type="entry name" value="Ribonuclease H-like"/>
    <property type="match status" value="1"/>
</dbReference>
<sequence>MVHVILHLPEEAILGGPVYMRWMYPFERYMKKLKSFVRNKARPEGSIAEGYVVEEALTFCSMYLEGIQTRFNRPDRNTNAGIPKRQYSVFSSQCRPLSSKNITALCEKAKNSLGWFVLDNYDELKSYFSEFKSQFSERNVKVEFSSWLNEKVSMSSDCTDELMSLTHGPLSAYSYTACIVNGVRFVVHNRDVRRTTQNSGVVSFGEDGTPFYGQLEDIIELNYLSDYSVVLFRCKWFNTSGKGRLIKKDNIVVIDITRQRYLCSEWYDDQQYILVTQAKQVFYLEDPSKSNDNWRVVEDIHHRKLWDYPSTSIVNEIDVLHDTRSSDYNLIVNSSLEGLDASFNPKIVPIPVCMPHTRSQGPPPVLAFEEPEQEFHTNLRSRLSQVRVLAPILFSPSSSTPSSPSHIPTSPFPIPPFCFDMAEEPPPVRRTVHDRACDGFTGVRNPVTRPVNEMPQNPIQGVEVFDIWGIDFMGPFPSSRGNRYILVAIDYVSKWVEAQALSTNDARGVVGFLKRLFCRFGTPKALISDRGTHFCNAQLEKTSGQVENANRGVKRILEKTIGRNRKDWADRLDEVLWAFRTAFKNPIGTTPFRMIYGKACHLPVELEHKAFWALKSVNLDLPSAVKNRFLQLHELEELRDEAYARSWSYKERTKALHDRKLRGLKEFRKGDQVLVYDSRLRLFPGKLKSKWKGPFVVHEVFPHGAVELE</sequence>
<dbReference type="InterPro" id="IPR036397">
    <property type="entry name" value="RNaseH_sf"/>
</dbReference>
<evidence type="ECO:0000313" key="2">
    <source>
        <dbReference type="EMBL" id="KAD2394219.1"/>
    </source>
</evidence>
<protein>
    <recommendedName>
        <fullName evidence="1">Integrase catalytic domain-containing protein</fullName>
    </recommendedName>
</protein>
<gene>
    <name evidence="2" type="ORF">E3N88_41196</name>
</gene>
<dbReference type="Gene3D" id="3.30.420.10">
    <property type="entry name" value="Ribonuclease H-like superfamily/Ribonuclease H"/>
    <property type="match status" value="1"/>
</dbReference>
<dbReference type="PROSITE" id="PS50994">
    <property type="entry name" value="INTEGRASE"/>
    <property type="match status" value="1"/>
</dbReference>
<dbReference type="GO" id="GO:0003676">
    <property type="term" value="F:nucleic acid binding"/>
    <property type="evidence" value="ECO:0007669"/>
    <property type="project" value="InterPro"/>
</dbReference>
<dbReference type="PANTHER" id="PTHR48258">
    <property type="entry name" value="DUF4218 DOMAIN-CONTAINING PROTEIN-RELATED"/>
    <property type="match status" value="1"/>
</dbReference>
<dbReference type="OrthoDB" id="1304459at2759"/>
<dbReference type="InterPro" id="IPR001584">
    <property type="entry name" value="Integrase_cat-core"/>
</dbReference>
<proteinExistence type="predicted"/>
<feature type="domain" description="Integrase catalytic" evidence="1">
    <location>
        <begin position="454"/>
        <end position="541"/>
    </location>
</feature>
<organism evidence="2 3">
    <name type="scientific">Mikania micrantha</name>
    <name type="common">bitter vine</name>
    <dbReference type="NCBI Taxonomy" id="192012"/>
    <lineage>
        <taxon>Eukaryota</taxon>
        <taxon>Viridiplantae</taxon>
        <taxon>Streptophyta</taxon>
        <taxon>Embryophyta</taxon>
        <taxon>Tracheophyta</taxon>
        <taxon>Spermatophyta</taxon>
        <taxon>Magnoliopsida</taxon>
        <taxon>eudicotyledons</taxon>
        <taxon>Gunneridae</taxon>
        <taxon>Pentapetalae</taxon>
        <taxon>asterids</taxon>
        <taxon>campanulids</taxon>
        <taxon>Asterales</taxon>
        <taxon>Asteraceae</taxon>
        <taxon>Asteroideae</taxon>
        <taxon>Heliantheae alliance</taxon>
        <taxon>Eupatorieae</taxon>
        <taxon>Mikania</taxon>
    </lineage>
</organism>
<dbReference type="PANTHER" id="PTHR48258:SF14">
    <property type="entry name" value="OS02G0583300 PROTEIN"/>
    <property type="match status" value="1"/>
</dbReference>
<dbReference type="Pfam" id="PF13952">
    <property type="entry name" value="DUF4216"/>
    <property type="match status" value="1"/>
</dbReference>
<dbReference type="GO" id="GO:0015074">
    <property type="term" value="P:DNA integration"/>
    <property type="evidence" value="ECO:0007669"/>
    <property type="project" value="InterPro"/>
</dbReference>
<accession>A0A5N6LPV6</accession>
<reference evidence="2 3" key="1">
    <citation type="submission" date="2019-05" db="EMBL/GenBank/DDBJ databases">
        <title>Mikania micrantha, genome provides insights into the molecular mechanism of rapid growth.</title>
        <authorList>
            <person name="Liu B."/>
        </authorList>
    </citation>
    <scope>NUCLEOTIDE SEQUENCE [LARGE SCALE GENOMIC DNA]</scope>
    <source>
        <strain evidence="2">NLD-2019</strain>
        <tissue evidence="2">Leaf</tissue>
    </source>
</reference>
<evidence type="ECO:0000313" key="3">
    <source>
        <dbReference type="Proteomes" id="UP000326396"/>
    </source>
</evidence>